<dbReference type="AlphaFoldDB" id="A0A1F6CT80"/>
<organism evidence="1 2">
    <name type="scientific">Candidatus Kaiserbacteria bacterium RIFCSPHIGHO2_01_FULL_53_29</name>
    <dbReference type="NCBI Taxonomy" id="1798480"/>
    <lineage>
        <taxon>Bacteria</taxon>
        <taxon>Candidatus Kaiseribacteriota</taxon>
    </lineage>
</organism>
<gene>
    <name evidence="1" type="ORF">A2851_04905</name>
</gene>
<comment type="caution">
    <text evidence="1">The sequence shown here is derived from an EMBL/GenBank/DDBJ whole genome shotgun (WGS) entry which is preliminary data.</text>
</comment>
<name>A0A1F6CT80_9BACT</name>
<dbReference type="Proteomes" id="UP000176863">
    <property type="component" value="Unassembled WGS sequence"/>
</dbReference>
<evidence type="ECO:0000313" key="1">
    <source>
        <dbReference type="EMBL" id="OGG52363.1"/>
    </source>
</evidence>
<reference evidence="1 2" key="1">
    <citation type="journal article" date="2016" name="Nat. Commun.">
        <title>Thousands of microbial genomes shed light on interconnected biogeochemical processes in an aquifer system.</title>
        <authorList>
            <person name="Anantharaman K."/>
            <person name="Brown C.T."/>
            <person name="Hug L.A."/>
            <person name="Sharon I."/>
            <person name="Castelle C.J."/>
            <person name="Probst A.J."/>
            <person name="Thomas B.C."/>
            <person name="Singh A."/>
            <person name="Wilkins M.J."/>
            <person name="Karaoz U."/>
            <person name="Brodie E.L."/>
            <person name="Williams K.H."/>
            <person name="Hubbard S.S."/>
            <person name="Banfield J.F."/>
        </authorList>
    </citation>
    <scope>NUCLEOTIDE SEQUENCE [LARGE SCALE GENOMIC DNA]</scope>
</reference>
<proteinExistence type="predicted"/>
<accession>A0A1F6CT80</accession>
<evidence type="ECO:0000313" key="2">
    <source>
        <dbReference type="Proteomes" id="UP000176863"/>
    </source>
</evidence>
<dbReference type="EMBL" id="MFKT01000029">
    <property type="protein sequence ID" value="OGG52363.1"/>
    <property type="molecule type" value="Genomic_DNA"/>
</dbReference>
<sequence>MRTLRQRISNKTVLHSTRPGQILLEHVPLPVNENWQSRSLRHVWEGGIPKTALTSSSKDKKLFLR</sequence>
<protein>
    <submittedName>
        <fullName evidence="1">Uncharacterized protein</fullName>
    </submittedName>
</protein>